<feature type="compositionally biased region" description="Polar residues" evidence="1">
    <location>
        <begin position="290"/>
        <end position="309"/>
    </location>
</feature>
<feature type="compositionally biased region" description="Polar residues" evidence="1">
    <location>
        <begin position="319"/>
        <end position="330"/>
    </location>
</feature>
<feature type="transmembrane region" description="Helical" evidence="2">
    <location>
        <begin position="106"/>
        <end position="129"/>
    </location>
</feature>
<keyword evidence="4" id="KW-1185">Reference proteome</keyword>
<gene>
    <name evidence="3" type="ORF">INT45_007284</name>
</gene>
<evidence type="ECO:0000313" key="4">
    <source>
        <dbReference type="Proteomes" id="UP000646827"/>
    </source>
</evidence>
<feature type="compositionally biased region" description="Polar residues" evidence="1">
    <location>
        <begin position="188"/>
        <end position="202"/>
    </location>
</feature>
<evidence type="ECO:0000313" key="3">
    <source>
        <dbReference type="EMBL" id="KAG2223706.1"/>
    </source>
</evidence>
<keyword evidence="2" id="KW-1133">Transmembrane helix</keyword>
<name>A0A8H7S6R9_9FUNG</name>
<dbReference type="Proteomes" id="UP000646827">
    <property type="component" value="Unassembled WGS sequence"/>
</dbReference>
<evidence type="ECO:0000256" key="2">
    <source>
        <dbReference type="SAM" id="Phobius"/>
    </source>
</evidence>
<dbReference type="EMBL" id="JAEPRB010000056">
    <property type="protein sequence ID" value="KAG2223706.1"/>
    <property type="molecule type" value="Genomic_DNA"/>
</dbReference>
<proteinExistence type="predicted"/>
<dbReference type="OrthoDB" id="2384193at2759"/>
<evidence type="ECO:0000256" key="1">
    <source>
        <dbReference type="SAM" id="MobiDB-lite"/>
    </source>
</evidence>
<feature type="region of interest" description="Disordered" evidence="1">
    <location>
        <begin position="137"/>
        <end position="234"/>
    </location>
</feature>
<reference evidence="3 4" key="1">
    <citation type="submission" date="2020-12" db="EMBL/GenBank/DDBJ databases">
        <title>Metabolic potential, ecology and presence of endohyphal bacteria is reflected in genomic diversity of Mucoromycotina.</title>
        <authorList>
            <person name="Muszewska A."/>
            <person name="Okrasinska A."/>
            <person name="Steczkiewicz K."/>
            <person name="Drgas O."/>
            <person name="Orlowska M."/>
            <person name="Perlinska-Lenart U."/>
            <person name="Aleksandrzak-Piekarczyk T."/>
            <person name="Szatraj K."/>
            <person name="Zielenkiewicz U."/>
            <person name="Pilsyk S."/>
            <person name="Malc E."/>
            <person name="Mieczkowski P."/>
            <person name="Kruszewska J.S."/>
            <person name="Biernat P."/>
            <person name="Pawlowska J."/>
        </authorList>
    </citation>
    <scope>NUCLEOTIDE SEQUENCE [LARGE SCALE GENOMIC DNA]</scope>
    <source>
        <strain evidence="3 4">CBS 142.35</strain>
    </source>
</reference>
<feature type="compositionally biased region" description="Polar residues" evidence="1">
    <location>
        <begin position="137"/>
        <end position="150"/>
    </location>
</feature>
<organism evidence="3 4">
    <name type="scientific">Circinella minor</name>
    <dbReference type="NCBI Taxonomy" id="1195481"/>
    <lineage>
        <taxon>Eukaryota</taxon>
        <taxon>Fungi</taxon>
        <taxon>Fungi incertae sedis</taxon>
        <taxon>Mucoromycota</taxon>
        <taxon>Mucoromycotina</taxon>
        <taxon>Mucoromycetes</taxon>
        <taxon>Mucorales</taxon>
        <taxon>Lichtheimiaceae</taxon>
        <taxon>Circinella</taxon>
    </lineage>
</organism>
<feature type="transmembrane region" description="Helical" evidence="2">
    <location>
        <begin position="73"/>
        <end position="94"/>
    </location>
</feature>
<feature type="compositionally biased region" description="Polar residues" evidence="1">
    <location>
        <begin position="164"/>
        <end position="179"/>
    </location>
</feature>
<sequence>MFPVLQWQYQDDIYLSEIVPQLAYGGEVLITAALGIRSNFRFKRIIASSRRNKPGASTNAIVNRLTYFKEMNVVLTIILFIYGACFIILCADGLTEEKVINTNKFACDLLIANVNMGVIFLWLLFISIFHPRRNLTSPQNSTITKSAQESDFQHSKNDMEMTAPPSTTNNTRPLSQRITNFMHGYGGNKQNNSPANGMNNSQPPLPAQYGSEKYQQPSSPEAANSDSHNGSGVFMRAMSPVNVDYPGSVGTETQGLTSSAAHPGYNRNIAIDDPYSSQSIVFSMVDPSKSGGQSSPSTRYPTPTRSDTTYEYPMHQMPPSRNNPLASNGGISYRNGADDQRSEYDVSDYHDDTDVSKHHGNPSPNGATFNPDPTPLSPNGSGRERMVTDWLYRSPDRK</sequence>
<feature type="compositionally biased region" description="Basic and acidic residues" evidence="1">
    <location>
        <begin position="336"/>
        <end position="357"/>
    </location>
</feature>
<protein>
    <submittedName>
        <fullName evidence="3">Uncharacterized protein</fullName>
    </submittedName>
</protein>
<comment type="caution">
    <text evidence="3">The sequence shown here is derived from an EMBL/GenBank/DDBJ whole genome shotgun (WGS) entry which is preliminary data.</text>
</comment>
<keyword evidence="2" id="KW-0812">Transmembrane</keyword>
<accession>A0A8H7S6R9</accession>
<dbReference type="AlphaFoldDB" id="A0A8H7S6R9"/>
<keyword evidence="2" id="KW-0472">Membrane</keyword>
<feature type="compositionally biased region" description="Polar residues" evidence="1">
    <location>
        <begin position="213"/>
        <end position="230"/>
    </location>
</feature>
<feature type="region of interest" description="Disordered" evidence="1">
    <location>
        <begin position="284"/>
        <end position="398"/>
    </location>
</feature>